<evidence type="ECO:0000256" key="1">
    <source>
        <dbReference type="SAM" id="SignalP"/>
    </source>
</evidence>
<gene>
    <name evidence="2" type="ORF">RHAB15C_0000167</name>
</gene>
<dbReference type="InterPro" id="IPR027304">
    <property type="entry name" value="Trigger_fact/SurA_dom_sf"/>
</dbReference>
<evidence type="ECO:0000313" key="3">
    <source>
        <dbReference type="Proteomes" id="UP000822862"/>
    </source>
</evidence>
<feature type="signal peptide" evidence="1">
    <location>
        <begin position="1"/>
        <end position="22"/>
    </location>
</feature>
<dbReference type="Proteomes" id="UP000822862">
    <property type="component" value="Chromosome"/>
</dbReference>
<evidence type="ECO:0008006" key="4">
    <source>
        <dbReference type="Google" id="ProtNLM"/>
    </source>
</evidence>
<dbReference type="Gene3D" id="3.10.50.40">
    <property type="match status" value="1"/>
</dbReference>
<dbReference type="RefSeq" id="WP_194845573.1">
    <property type="nucleotide sequence ID" value="NZ_CP075585.1"/>
</dbReference>
<keyword evidence="3" id="KW-1185">Reference proteome</keyword>
<reference evidence="2 3" key="1">
    <citation type="submission" date="2021-05" db="EMBL/GenBank/DDBJ databases">
        <title>Ecology and evolution of chlamydial symbionts of arthropods.</title>
        <authorList>
            <person name="Halter T."/>
            <person name="Sixt B.S."/>
            <person name="Toenshoff E.R."/>
            <person name="Koestlbacher S."/>
            <person name="Schulz F."/>
            <person name="Kostanjsek R."/>
            <person name="Collingro A."/>
            <person name="Hendrickx F."/>
            <person name="Horn M."/>
        </authorList>
    </citation>
    <scope>NUCLEOTIDE SEQUENCE [LARGE SCALE GENOMIC DNA]</scope>
    <source>
        <strain evidence="2 3">15C</strain>
    </source>
</reference>
<sequence length="348" mass="40817">MMKSLFYFLLPILGLFSSTCYTAEFSEYPIISEEKGQIIIHNRILIKFNNKTYSVLDVVKKMDMIFDNHYPQFAHSKLARYQFYNAQWKDTLQKMLDQELILLDAERIGVKATDAEVREELLRKYGPNVMISLDRLKLSYEEARKMVSEDLIAEKTLYFKVYSEALRVRPNDIKEKYITYCEENPASQKWRYQVLTIRSENENISQALAQLAFDLLKEKRDLSDISKDLQSENPNTTVLFTPEIISDDQSISQAHKTVIETLNPGDFSSPISLVNKDQSIVHRIFYLKEKDMINPPEFPKLAEKIKDELIQESIALHLLNYMKKLKVRYGFSEQDLNIHSDFKPFSYQ</sequence>
<name>A0ABX8YZB0_9BACT</name>
<dbReference type="SUPFAM" id="SSF109998">
    <property type="entry name" value="Triger factor/SurA peptide-binding domain-like"/>
    <property type="match status" value="1"/>
</dbReference>
<proteinExistence type="predicted"/>
<protein>
    <recommendedName>
        <fullName evidence="4">PpiC domain-containing protein</fullName>
    </recommendedName>
</protein>
<dbReference type="InterPro" id="IPR046357">
    <property type="entry name" value="PPIase_dom_sf"/>
</dbReference>
<organism evidence="2 3">
    <name type="scientific">Candidatus Rhabdochlamydia porcellionis</name>
    <dbReference type="NCBI Taxonomy" id="225148"/>
    <lineage>
        <taxon>Bacteria</taxon>
        <taxon>Pseudomonadati</taxon>
        <taxon>Chlamydiota</taxon>
        <taxon>Chlamydiia</taxon>
        <taxon>Parachlamydiales</taxon>
        <taxon>Candidatus Rhabdochlamydiaceae</taxon>
        <taxon>Candidatus Rhabdochlamydia</taxon>
    </lineage>
</organism>
<dbReference type="EMBL" id="CP075585">
    <property type="protein sequence ID" value="QZA58295.1"/>
    <property type="molecule type" value="Genomic_DNA"/>
</dbReference>
<evidence type="ECO:0000313" key="2">
    <source>
        <dbReference type="EMBL" id="QZA58295.1"/>
    </source>
</evidence>
<dbReference type="Gene3D" id="1.10.4030.10">
    <property type="entry name" value="Porin chaperone SurA, peptide-binding domain"/>
    <property type="match status" value="1"/>
</dbReference>
<accession>A0ABX8YZB0</accession>
<feature type="chain" id="PRO_5047467611" description="PpiC domain-containing protein" evidence="1">
    <location>
        <begin position="23"/>
        <end position="348"/>
    </location>
</feature>
<keyword evidence="1" id="KW-0732">Signal</keyword>